<dbReference type="KEGG" id="ftj:FTUN_2843"/>
<dbReference type="Proteomes" id="UP000503447">
    <property type="component" value="Chromosome"/>
</dbReference>
<dbReference type="NCBIfam" id="NF001140">
    <property type="entry name" value="PRK00147.1"/>
    <property type="match status" value="1"/>
</dbReference>
<dbReference type="InterPro" id="IPR003699">
    <property type="entry name" value="QueA"/>
</dbReference>
<dbReference type="EMBL" id="CP053452">
    <property type="protein sequence ID" value="QJW95301.1"/>
    <property type="molecule type" value="Genomic_DNA"/>
</dbReference>
<evidence type="ECO:0000256" key="4">
    <source>
        <dbReference type="ARBA" id="ARBA00022490"/>
    </source>
</evidence>
<comment type="subcellular location">
    <subcellularLocation>
        <location evidence="1 13">Cytoplasm</location>
    </subcellularLocation>
</comment>
<evidence type="ECO:0000256" key="6">
    <source>
        <dbReference type="ARBA" id="ARBA00022691"/>
    </source>
</evidence>
<keyword evidence="14" id="KW-0328">Glycosyltransferase</keyword>
<dbReference type="SUPFAM" id="SSF111337">
    <property type="entry name" value="QueA-like"/>
    <property type="match status" value="1"/>
</dbReference>
<evidence type="ECO:0000256" key="10">
    <source>
        <dbReference type="ARBA" id="ARBA00066503"/>
    </source>
</evidence>
<organism evidence="14 15">
    <name type="scientific">Frigoriglobus tundricola</name>
    <dbReference type="NCBI Taxonomy" id="2774151"/>
    <lineage>
        <taxon>Bacteria</taxon>
        <taxon>Pseudomonadati</taxon>
        <taxon>Planctomycetota</taxon>
        <taxon>Planctomycetia</taxon>
        <taxon>Gemmatales</taxon>
        <taxon>Gemmataceae</taxon>
        <taxon>Frigoriglobus</taxon>
    </lineage>
</organism>
<evidence type="ECO:0000313" key="14">
    <source>
        <dbReference type="EMBL" id="QJW95301.1"/>
    </source>
</evidence>
<comment type="function">
    <text evidence="13">Transfers and isomerizes the ribose moiety from AdoMet to the 7-aminomethyl group of 7-deazaguanine (preQ1-tRNA) to give epoxyqueuosine (oQ-tRNA).</text>
</comment>
<dbReference type="HAMAP" id="MF_00113">
    <property type="entry name" value="QueA"/>
    <property type="match status" value="1"/>
</dbReference>
<keyword evidence="14" id="KW-0413">Isomerase</keyword>
<comment type="catalytic activity">
    <reaction evidence="8 13">
        <text>7-aminomethyl-7-carbaguanosine(34) in tRNA + S-adenosyl-L-methionine = epoxyqueuosine(34) in tRNA + adenine + L-methionine + 2 H(+)</text>
        <dbReference type="Rhea" id="RHEA:32155"/>
        <dbReference type="Rhea" id="RHEA-COMP:10342"/>
        <dbReference type="Rhea" id="RHEA-COMP:18582"/>
        <dbReference type="ChEBI" id="CHEBI:15378"/>
        <dbReference type="ChEBI" id="CHEBI:16708"/>
        <dbReference type="ChEBI" id="CHEBI:57844"/>
        <dbReference type="ChEBI" id="CHEBI:59789"/>
        <dbReference type="ChEBI" id="CHEBI:82833"/>
        <dbReference type="ChEBI" id="CHEBI:194443"/>
        <dbReference type="EC" id="2.4.99.17"/>
    </reaction>
</comment>
<dbReference type="Pfam" id="PF02547">
    <property type="entry name" value="Queuosine_synth"/>
    <property type="match status" value="1"/>
</dbReference>
<evidence type="ECO:0000256" key="2">
    <source>
        <dbReference type="ARBA" id="ARBA00004691"/>
    </source>
</evidence>
<dbReference type="InterPro" id="IPR042118">
    <property type="entry name" value="QueA_dom1"/>
</dbReference>
<comment type="similarity">
    <text evidence="9 13">Belongs to the QueA family.</text>
</comment>
<comment type="subunit">
    <text evidence="3 13">Monomer.</text>
</comment>
<dbReference type="AlphaFoldDB" id="A0A6M5YPX4"/>
<proteinExistence type="inferred from homology"/>
<dbReference type="GO" id="GO:0051075">
    <property type="term" value="F:S-adenosylmethionine:tRNA ribosyltransferase-isomerase activity"/>
    <property type="evidence" value="ECO:0007669"/>
    <property type="project" value="UniProtKB-EC"/>
</dbReference>
<evidence type="ECO:0000256" key="8">
    <source>
        <dbReference type="ARBA" id="ARBA00052751"/>
    </source>
</evidence>
<evidence type="ECO:0000256" key="7">
    <source>
        <dbReference type="ARBA" id="ARBA00022785"/>
    </source>
</evidence>
<dbReference type="PANTHER" id="PTHR30307">
    <property type="entry name" value="S-ADENOSYLMETHIONINE:TRNA RIBOSYLTRANSFERASE-ISOMERASE"/>
    <property type="match status" value="1"/>
</dbReference>
<keyword evidence="7 13" id="KW-0671">Queuosine biosynthesis</keyword>
<sequence>MTQGAYAPRSVPHTMPFFDYHLPEHLIAQHPAAERDSARLLVVRRASASIEHRHFRDLPDLLAPGDLVVLNDTRVLPARVVGRRETTGGKWEGLFLRTTEDGLWEMLAQTRGYPEVGTAFLTDTNLRLVLRGRTDDRHWLMQPDEAGTPPELLARYGHVPLPPYIRKGREEPADRERYQTVYADTTGSVAAPTAGLHFTPAVFDRLTARGIGTARVTLHVGLGTFAPVKEDDPTKHVIHREWCEVKQPVVDAIRAAKARGGRVVAVGTTTTRTLESAAMSLSGDGFLSPFCGETGLFIHEPFAFRVVDALVTNFHLPRTTLLLLVGALTGSDLLQRAYAEAVAHEYRFFSYGDAMLVL</sequence>
<keyword evidence="15" id="KW-1185">Reference proteome</keyword>
<reference evidence="15" key="1">
    <citation type="submission" date="2020-05" db="EMBL/GenBank/DDBJ databases">
        <title>Frigoriglobus tundricola gen. nov., sp. nov., a psychrotolerant cellulolytic planctomycete of the family Gemmataceae with two divergent copies of 16S rRNA gene.</title>
        <authorList>
            <person name="Kulichevskaya I.S."/>
            <person name="Ivanova A.A."/>
            <person name="Naumoff D.G."/>
            <person name="Beletsky A.V."/>
            <person name="Rijpstra W.I.C."/>
            <person name="Sinninghe Damste J.S."/>
            <person name="Mardanov A.V."/>
            <person name="Ravin N.V."/>
            <person name="Dedysh S.N."/>
        </authorList>
    </citation>
    <scope>NUCLEOTIDE SEQUENCE [LARGE SCALE GENOMIC DNA]</scope>
    <source>
        <strain evidence="15">PL17</strain>
    </source>
</reference>
<dbReference type="GO" id="GO:0005737">
    <property type="term" value="C:cytoplasm"/>
    <property type="evidence" value="ECO:0007669"/>
    <property type="project" value="UniProtKB-SubCell"/>
</dbReference>
<protein>
    <recommendedName>
        <fullName evidence="11 13">S-adenosylmethionine:tRNA ribosyltransferase-isomerase</fullName>
        <ecNumber evidence="10 13">2.4.99.17</ecNumber>
    </recommendedName>
    <alternativeName>
        <fullName evidence="12 13">Queuosine biosynthesis protein QueA</fullName>
    </alternativeName>
</protein>
<dbReference type="Gene3D" id="3.40.1780.10">
    <property type="entry name" value="QueA-like"/>
    <property type="match status" value="1"/>
</dbReference>
<evidence type="ECO:0000256" key="1">
    <source>
        <dbReference type="ARBA" id="ARBA00004496"/>
    </source>
</evidence>
<comment type="pathway">
    <text evidence="2 13">tRNA modification; tRNA-queuosine biosynthesis.</text>
</comment>
<evidence type="ECO:0000256" key="12">
    <source>
        <dbReference type="ARBA" id="ARBA00076160"/>
    </source>
</evidence>
<gene>
    <name evidence="13" type="primary">queA</name>
    <name evidence="14" type="ORF">FTUN_2843</name>
</gene>
<dbReference type="Gene3D" id="2.40.10.240">
    <property type="entry name" value="QueA-like"/>
    <property type="match status" value="1"/>
</dbReference>
<keyword evidence="4 13" id="KW-0963">Cytoplasm</keyword>
<keyword evidence="5 13" id="KW-0808">Transferase</keyword>
<dbReference type="NCBIfam" id="TIGR00113">
    <property type="entry name" value="queA"/>
    <property type="match status" value="1"/>
</dbReference>
<evidence type="ECO:0000256" key="13">
    <source>
        <dbReference type="HAMAP-Rule" id="MF_00113"/>
    </source>
</evidence>
<dbReference type="UniPathway" id="UPA00392"/>
<evidence type="ECO:0000313" key="15">
    <source>
        <dbReference type="Proteomes" id="UP000503447"/>
    </source>
</evidence>
<evidence type="ECO:0000256" key="11">
    <source>
        <dbReference type="ARBA" id="ARBA00069325"/>
    </source>
</evidence>
<dbReference type="FunFam" id="3.40.1780.10:FF:000001">
    <property type="entry name" value="S-adenosylmethionine:tRNA ribosyltransferase-isomerase"/>
    <property type="match status" value="1"/>
</dbReference>
<name>A0A6M5YPX4_9BACT</name>
<dbReference type="EC" id="2.4.99.17" evidence="10 13"/>
<dbReference type="PANTHER" id="PTHR30307:SF0">
    <property type="entry name" value="S-ADENOSYLMETHIONINE:TRNA RIBOSYLTRANSFERASE-ISOMERASE"/>
    <property type="match status" value="1"/>
</dbReference>
<dbReference type="InterPro" id="IPR042119">
    <property type="entry name" value="QueA_dom2"/>
</dbReference>
<keyword evidence="6 13" id="KW-0949">S-adenosyl-L-methionine</keyword>
<dbReference type="InterPro" id="IPR036100">
    <property type="entry name" value="QueA_sf"/>
</dbReference>
<evidence type="ECO:0000256" key="9">
    <source>
        <dbReference type="ARBA" id="ARBA00061210"/>
    </source>
</evidence>
<dbReference type="RefSeq" id="WP_227254873.1">
    <property type="nucleotide sequence ID" value="NZ_CP053452.2"/>
</dbReference>
<accession>A0A6M5YPX4</accession>
<dbReference type="GO" id="GO:0008616">
    <property type="term" value="P:tRNA queuosine(34) biosynthetic process"/>
    <property type="evidence" value="ECO:0007669"/>
    <property type="project" value="UniProtKB-UniRule"/>
</dbReference>
<evidence type="ECO:0000256" key="3">
    <source>
        <dbReference type="ARBA" id="ARBA00011245"/>
    </source>
</evidence>
<evidence type="ECO:0000256" key="5">
    <source>
        <dbReference type="ARBA" id="ARBA00022679"/>
    </source>
</evidence>